<dbReference type="PANTHER" id="PTHR45947:SF3">
    <property type="entry name" value="SULFOQUINOVOSYL TRANSFERASE SQD2"/>
    <property type="match status" value="1"/>
</dbReference>
<dbReference type="Gene3D" id="3.40.50.2000">
    <property type="entry name" value="Glycogen Phosphorylase B"/>
    <property type="match status" value="2"/>
</dbReference>
<dbReference type="InterPro" id="IPR001296">
    <property type="entry name" value="Glyco_trans_1"/>
</dbReference>
<feature type="domain" description="Glycosyltransferase subfamily 4-like N-terminal" evidence="2">
    <location>
        <begin position="262"/>
        <end position="441"/>
    </location>
</feature>
<dbReference type="GO" id="GO:0016758">
    <property type="term" value="F:hexosyltransferase activity"/>
    <property type="evidence" value="ECO:0007669"/>
    <property type="project" value="TreeGrafter"/>
</dbReference>
<organism evidence="4">
    <name type="scientific">plant metagenome</name>
    <dbReference type="NCBI Taxonomy" id="1297885"/>
    <lineage>
        <taxon>unclassified sequences</taxon>
        <taxon>metagenomes</taxon>
        <taxon>organismal metagenomes</taxon>
    </lineage>
</organism>
<dbReference type="InterPro" id="IPR028098">
    <property type="entry name" value="Glyco_trans_4-like_N"/>
</dbReference>
<proteinExistence type="predicted"/>
<feature type="domain" description="Glycosyl transferase family 1" evidence="1">
    <location>
        <begin position="457"/>
        <end position="627"/>
    </location>
</feature>
<evidence type="ECO:0000259" key="1">
    <source>
        <dbReference type="Pfam" id="PF00534"/>
    </source>
</evidence>
<evidence type="ECO:0008006" key="5">
    <source>
        <dbReference type="Google" id="ProtNLM"/>
    </source>
</evidence>
<dbReference type="AlphaFoldDB" id="A0A484RBP0"/>
<evidence type="ECO:0000313" key="3">
    <source>
        <dbReference type="EMBL" id="VFR47454.1"/>
    </source>
</evidence>
<protein>
    <recommendedName>
        <fullName evidence="5">Glycosyl transferase, group 1</fullName>
    </recommendedName>
</protein>
<reference evidence="4" key="1">
    <citation type="submission" date="2019-03" db="EMBL/GenBank/DDBJ databases">
        <authorList>
            <person name="Danneels B."/>
        </authorList>
    </citation>
    <scope>NUCLEOTIDE SEQUENCE</scope>
</reference>
<dbReference type="CDD" id="cd03794">
    <property type="entry name" value="GT4_WbuB-like"/>
    <property type="match status" value="1"/>
</dbReference>
<name>A0A484RBP0_9ZZZZ</name>
<dbReference type="EMBL" id="CAADIE010000031">
    <property type="protein sequence ID" value="VFR47505.1"/>
    <property type="molecule type" value="Genomic_DNA"/>
</dbReference>
<dbReference type="EMBL" id="CAADIH010000026">
    <property type="protein sequence ID" value="VFR47454.1"/>
    <property type="molecule type" value="Genomic_DNA"/>
</dbReference>
<evidence type="ECO:0000313" key="4">
    <source>
        <dbReference type="EMBL" id="VFR47505.1"/>
    </source>
</evidence>
<dbReference type="InterPro" id="IPR050194">
    <property type="entry name" value="Glycosyltransferase_grp1"/>
</dbReference>
<dbReference type="Pfam" id="PF13579">
    <property type="entry name" value="Glyco_trans_4_4"/>
    <property type="match status" value="1"/>
</dbReference>
<sequence length="665" mass="71719">MRKIIAKNAHDSAVTSHSLNQGVKPASVQASLPAAGAGDDALLARREQFLQIESEWLHRTISYQIGNAILDATHSLSGLWRLPGRLLAIHREARSRRLARLGGGRSGGAQQLAWEIAAAWPSLTVERALARIGARQGTPALAALTAHETARILIDYDPGAALRFGEHAYLLNPTPQVGKWLAFAHHKSGNVTAAAALLARPDIAASVLRANEIRTWSVVRDNARLLAQLPPLPARACPPPRRPGPLRVLYVVSALTPTHTSGYAIRSHALARALGQRDDLEVSVVTRPGYPWDRRDALGPLTPERVVRVDGLAYDRIPCEVGHGEALSDYMGHASTALEQYAAARDIDVVVAASNHVNALPALLAARRLGCAFIYEVRGFWELTAAARHPSLLQSERFRLQRSLEMLVATHADAVLTLTTGLRQVLCEGGVDPRKVGLVPNAVDAERFPAQGRDEALAQALGVPAERVMLGFVGSLEHYEGLGPLLSVLRELLDEELDLGLIVVGDGRQRAELAQQVIRLGLSARVVFAGRVPAEAVARYYSLVDIAPFPRLPLEVCELVSPIKPMEAMAMGKAVLVSSVQALRDIVDDGATGLVFEKGNARALADALRRLAVDGALRRSLGERARAEVTAAFTWRQRAAEVARWAEHVSAEREEAPASVRQAGA</sequence>
<dbReference type="PANTHER" id="PTHR45947">
    <property type="entry name" value="SULFOQUINOVOSYL TRANSFERASE SQD2"/>
    <property type="match status" value="1"/>
</dbReference>
<evidence type="ECO:0000259" key="2">
    <source>
        <dbReference type="Pfam" id="PF13579"/>
    </source>
</evidence>
<dbReference type="Pfam" id="PF00534">
    <property type="entry name" value="Glycos_transf_1"/>
    <property type="match status" value="1"/>
</dbReference>
<dbReference type="SUPFAM" id="SSF53756">
    <property type="entry name" value="UDP-Glycosyltransferase/glycogen phosphorylase"/>
    <property type="match status" value="1"/>
</dbReference>
<accession>A0A484RBP0</accession>
<gene>
    <name evidence="4" type="ORF">BER1_3626</name>
    <name evidence="3" type="ORF">BER2_3595</name>
</gene>